<dbReference type="RefSeq" id="WP_217156199.1">
    <property type="nucleotide sequence ID" value="NZ_VOMB01000012.1"/>
</dbReference>
<feature type="compositionally biased region" description="Basic and acidic residues" evidence="1">
    <location>
        <begin position="7"/>
        <end position="22"/>
    </location>
</feature>
<dbReference type="EMBL" id="VOMB01000012">
    <property type="protein sequence ID" value="MBU9763975.1"/>
    <property type="molecule type" value="Genomic_DNA"/>
</dbReference>
<comment type="caution">
    <text evidence="3">The sequence shown here is derived from an EMBL/GenBank/DDBJ whole genome shotgun (WGS) entry which is preliminary data.</text>
</comment>
<keyword evidence="2" id="KW-0812">Transmembrane</keyword>
<evidence type="ECO:0000256" key="1">
    <source>
        <dbReference type="SAM" id="MobiDB-lite"/>
    </source>
</evidence>
<evidence type="ECO:0000313" key="4">
    <source>
        <dbReference type="Proteomes" id="UP000812982"/>
    </source>
</evidence>
<feature type="transmembrane region" description="Helical" evidence="2">
    <location>
        <begin position="55"/>
        <end position="77"/>
    </location>
</feature>
<keyword evidence="4" id="KW-1185">Reference proteome</keyword>
<reference evidence="3 4" key="1">
    <citation type="journal article" date="2021" name="Sci. Rep.">
        <title>Phenotypic and genomic hallmarks of a novel, potentially pathogenic rapidly growing Mycobacterium species related to the Mycobacterium fortuitum complex.</title>
        <authorList>
            <person name="Gharbi R."/>
            <person name="Khanna V."/>
            <person name="Frigui W."/>
            <person name="Mhenni B."/>
            <person name="Brosch R."/>
            <person name="Mardassi H."/>
        </authorList>
    </citation>
    <scope>NUCLEOTIDE SEQUENCE [LARGE SCALE GENOMIC DNA]</scope>
    <source>
        <strain evidence="3 4">TNTM28</strain>
    </source>
</reference>
<sequence length="102" mass="11053">MEGPDDPVDHARTTRPHAGEAMKDNRNMPALVLVGLGVVMFVACLFAFATGHPQVGLVLAILAAIGILGGGLWLAIAHLRVRRIERRWYAEHPEVTPQPPNS</sequence>
<evidence type="ECO:0000313" key="3">
    <source>
        <dbReference type="EMBL" id="MBU9763975.1"/>
    </source>
</evidence>
<feature type="transmembrane region" description="Helical" evidence="2">
    <location>
        <begin position="30"/>
        <end position="49"/>
    </location>
</feature>
<keyword evidence="2" id="KW-1133">Transmembrane helix</keyword>
<feature type="region of interest" description="Disordered" evidence="1">
    <location>
        <begin position="1"/>
        <end position="22"/>
    </location>
</feature>
<dbReference type="NCBIfam" id="NF041247">
    <property type="entry name" value="UsfY"/>
    <property type="match status" value="1"/>
</dbReference>
<evidence type="ECO:0000256" key="2">
    <source>
        <dbReference type="SAM" id="Phobius"/>
    </source>
</evidence>
<protein>
    <submittedName>
        <fullName evidence="3">LapA family protein</fullName>
    </submittedName>
</protein>
<organism evidence="3 4">
    <name type="scientific">[Mycobacterium] fortunisiensis</name>
    <dbReference type="NCBI Taxonomy" id="2600579"/>
    <lineage>
        <taxon>Bacteria</taxon>
        <taxon>Bacillati</taxon>
        <taxon>Actinomycetota</taxon>
        <taxon>Actinomycetes</taxon>
        <taxon>Mycobacteriales</taxon>
        <taxon>Mycobacteriaceae</taxon>
        <taxon>Mycolicibacterium</taxon>
    </lineage>
</organism>
<gene>
    <name evidence="3" type="ORF">FR943_08985</name>
</gene>
<proteinExistence type="predicted"/>
<keyword evidence="2" id="KW-0472">Membrane</keyword>
<dbReference type="InterPro" id="IPR049606">
    <property type="entry name" value="UsfY-like"/>
</dbReference>
<dbReference type="Proteomes" id="UP000812982">
    <property type="component" value="Unassembled WGS sequence"/>
</dbReference>
<name>A0ABS6KK66_9MYCO</name>
<accession>A0ABS6KK66</accession>